<evidence type="ECO:0000256" key="1">
    <source>
        <dbReference type="ARBA" id="ARBA00022737"/>
    </source>
</evidence>
<gene>
    <name evidence="5" type="ORF">PAC_15457</name>
</gene>
<accession>A0A1L7XKU6</accession>
<dbReference type="PROSITE" id="PS50088">
    <property type="entry name" value="ANK_REPEAT"/>
    <property type="match status" value="1"/>
</dbReference>
<reference evidence="5 6" key="1">
    <citation type="submission" date="2016-03" db="EMBL/GenBank/DDBJ databases">
        <authorList>
            <person name="Ploux O."/>
        </authorList>
    </citation>
    <scope>NUCLEOTIDE SEQUENCE [LARGE SCALE GENOMIC DNA]</scope>
    <source>
        <strain evidence="5 6">UAMH 11012</strain>
    </source>
</reference>
<dbReference type="PANTHER" id="PTHR24198">
    <property type="entry name" value="ANKYRIN REPEAT AND PROTEIN KINASE DOMAIN-CONTAINING PROTEIN"/>
    <property type="match status" value="1"/>
</dbReference>
<dbReference type="PRINTS" id="PR01415">
    <property type="entry name" value="ANKYRIN"/>
</dbReference>
<dbReference type="STRING" id="576137.A0A1L7XKU6"/>
<keyword evidence="1" id="KW-0677">Repeat</keyword>
<dbReference type="EMBL" id="FJOG01000031">
    <property type="protein sequence ID" value="CZR65557.1"/>
    <property type="molecule type" value="Genomic_DNA"/>
</dbReference>
<keyword evidence="2 3" id="KW-0040">ANK repeat</keyword>
<evidence type="ECO:0000256" key="3">
    <source>
        <dbReference type="PROSITE-ProRule" id="PRU00023"/>
    </source>
</evidence>
<dbReference type="Pfam" id="PF23397">
    <property type="entry name" value="DUF7104"/>
    <property type="match status" value="2"/>
</dbReference>
<dbReference type="InterPro" id="IPR036770">
    <property type="entry name" value="Ankyrin_rpt-contain_sf"/>
</dbReference>
<evidence type="ECO:0000256" key="4">
    <source>
        <dbReference type="SAM" id="MobiDB-lite"/>
    </source>
</evidence>
<sequence>MLSSRGQEVMSLLRNQRGAEVQITEEVVIAAAGNASSGQKVIALLLDQRGAEVKITEEVLKEAASNESISYKATATSGQEQVLGLLDQWNCISGDKERWLNISRLYNAAKNGDAITVRQLVADGIPLDKRNIRGVTPLWRASESGHKEAVEVLLATSVVDVNVQSTAGQTPLFWAAAHGYSKVVRLLLDHGAKLDYTDKDGRSLLSIAQFYSQATVIAILNETEHRECYTSRIKETSPAHPYPGSHSTLKQKDAATATVV</sequence>
<feature type="region of interest" description="Disordered" evidence="4">
    <location>
        <begin position="233"/>
        <end position="260"/>
    </location>
</feature>
<evidence type="ECO:0000313" key="5">
    <source>
        <dbReference type="EMBL" id="CZR65557.1"/>
    </source>
</evidence>
<dbReference type="AlphaFoldDB" id="A0A1L7XKU6"/>
<feature type="repeat" description="ANK" evidence="3">
    <location>
        <begin position="167"/>
        <end position="199"/>
    </location>
</feature>
<dbReference type="PROSITE" id="PS50297">
    <property type="entry name" value="ANK_REP_REGION"/>
    <property type="match status" value="1"/>
</dbReference>
<dbReference type="Gene3D" id="1.25.40.20">
    <property type="entry name" value="Ankyrin repeat-containing domain"/>
    <property type="match status" value="2"/>
</dbReference>
<dbReference type="Proteomes" id="UP000184330">
    <property type="component" value="Unassembled WGS sequence"/>
</dbReference>
<dbReference type="OrthoDB" id="3562223at2759"/>
<dbReference type="Pfam" id="PF12796">
    <property type="entry name" value="Ank_2"/>
    <property type="match status" value="1"/>
</dbReference>
<name>A0A1L7XKU6_9HELO</name>
<keyword evidence="6" id="KW-1185">Reference proteome</keyword>
<evidence type="ECO:0000313" key="6">
    <source>
        <dbReference type="Proteomes" id="UP000184330"/>
    </source>
</evidence>
<dbReference type="InterPro" id="IPR002110">
    <property type="entry name" value="Ankyrin_rpt"/>
</dbReference>
<proteinExistence type="predicted"/>
<dbReference type="Gene3D" id="1.20.5.340">
    <property type="match status" value="1"/>
</dbReference>
<dbReference type="PANTHER" id="PTHR24198:SF165">
    <property type="entry name" value="ANKYRIN REPEAT-CONTAINING PROTEIN-RELATED"/>
    <property type="match status" value="1"/>
</dbReference>
<evidence type="ECO:0000256" key="2">
    <source>
        <dbReference type="ARBA" id="ARBA00023043"/>
    </source>
</evidence>
<organism evidence="5 6">
    <name type="scientific">Phialocephala subalpina</name>
    <dbReference type="NCBI Taxonomy" id="576137"/>
    <lineage>
        <taxon>Eukaryota</taxon>
        <taxon>Fungi</taxon>
        <taxon>Dikarya</taxon>
        <taxon>Ascomycota</taxon>
        <taxon>Pezizomycotina</taxon>
        <taxon>Leotiomycetes</taxon>
        <taxon>Helotiales</taxon>
        <taxon>Mollisiaceae</taxon>
        <taxon>Phialocephala</taxon>
        <taxon>Phialocephala fortinii species complex</taxon>
    </lineage>
</organism>
<dbReference type="InterPro" id="IPR055530">
    <property type="entry name" value="DUF7104"/>
</dbReference>
<protein>
    <submittedName>
        <fullName evidence="5">Uncharacterized protein</fullName>
    </submittedName>
</protein>
<dbReference type="SMART" id="SM00248">
    <property type="entry name" value="ANK"/>
    <property type="match status" value="3"/>
</dbReference>
<dbReference type="SUPFAM" id="SSF48403">
    <property type="entry name" value="Ankyrin repeat"/>
    <property type="match status" value="1"/>
</dbReference>